<evidence type="ECO:0000313" key="3">
    <source>
        <dbReference type="EMBL" id="ERM94030.1"/>
    </source>
</evidence>
<gene>
    <name evidence="3" type="ORF">AMTR_s00010p00019880</name>
</gene>
<dbReference type="SUPFAM" id="SSF53474">
    <property type="entry name" value="alpha/beta-Hydrolases"/>
    <property type="match status" value="1"/>
</dbReference>
<name>W1NFS3_AMBTC</name>
<evidence type="ECO:0000256" key="1">
    <source>
        <dbReference type="PROSITE-ProRule" id="PRU10038"/>
    </source>
</evidence>
<dbReference type="PANTHER" id="PTHR23024:SF589">
    <property type="entry name" value="CARBOXYLESTERASE 17-RELATED"/>
    <property type="match status" value="1"/>
</dbReference>
<dbReference type="Gene3D" id="3.40.50.1820">
    <property type="entry name" value="alpha/beta hydrolase"/>
    <property type="match status" value="1"/>
</dbReference>
<proteinExistence type="predicted"/>
<dbReference type="Pfam" id="PF07859">
    <property type="entry name" value="Abhydrolase_3"/>
    <property type="match status" value="1"/>
</dbReference>
<dbReference type="EMBL" id="KI397513">
    <property type="protein sequence ID" value="ERM94030.1"/>
    <property type="molecule type" value="Genomic_DNA"/>
</dbReference>
<dbReference type="PROSITE" id="PS01174">
    <property type="entry name" value="LIPASE_GDXG_SER"/>
    <property type="match status" value="1"/>
</dbReference>
<feature type="active site" evidence="1">
    <location>
        <position position="174"/>
    </location>
</feature>
<dbReference type="Gramene" id="ERM94030">
    <property type="protein sequence ID" value="ERM94030"/>
    <property type="gene ID" value="AMTR_s00010p00019880"/>
</dbReference>
<dbReference type="MEROPS" id="S09.A15"/>
<dbReference type="HOGENOM" id="CLU_012494_22_1_1"/>
<dbReference type="ESTHER" id="ambtc-w1nfs3">
    <property type="family name" value="Plant_carboxylesterase"/>
</dbReference>
<accession>W1NFS3</accession>
<keyword evidence="4" id="KW-1185">Reference proteome</keyword>
<protein>
    <recommendedName>
        <fullName evidence="2">Alpha/beta hydrolase fold-3 domain-containing protein</fullName>
    </recommendedName>
</protein>
<dbReference type="OrthoDB" id="408631at2759"/>
<evidence type="ECO:0000259" key="2">
    <source>
        <dbReference type="Pfam" id="PF07859"/>
    </source>
</evidence>
<sequence length="336" mass="36773">MGLISLGDSKHQIGSIDRGHGSVIDEIPGLIRVYKDGHVYRYPVVQESPCTIETGVSSRDFSIDCGLWARFYVPNRVDKPALLIYFHGGGFCVGSAAWKCYHEFLSKLAVKSGCVIMSVNYRLAPEHPLPAAYDDGFVALTWAIRRVGAGSGADDPSRWLARCDSSRVFLAGDSAGANIAHHVMARHGSEPGSRLSLRGTILIQPFFGGEPRTDSEKHLVQPPDSALTLATSDTYWRLALPPDSSRDHFWCNPLSSKSPLKLEEVKLPAILVCVSENDILKDRDLGYCEGLRKMGKKVQVMVYGGVGHAFQVLHNSPMAGIRTLELISHVANFINS</sequence>
<dbReference type="InterPro" id="IPR033140">
    <property type="entry name" value="Lipase_GDXG_put_SER_AS"/>
</dbReference>
<organism evidence="3 4">
    <name type="scientific">Amborella trichopoda</name>
    <dbReference type="NCBI Taxonomy" id="13333"/>
    <lineage>
        <taxon>Eukaryota</taxon>
        <taxon>Viridiplantae</taxon>
        <taxon>Streptophyta</taxon>
        <taxon>Embryophyta</taxon>
        <taxon>Tracheophyta</taxon>
        <taxon>Spermatophyta</taxon>
        <taxon>Magnoliopsida</taxon>
        <taxon>Amborellales</taxon>
        <taxon>Amborellaceae</taxon>
        <taxon>Amborella</taxon>
    </lineage>
</organism>
<dbReference type="KEGG" id="atr:18421947"/>
<dbReference type="GO" id="GO:0016787">
    <property type="term" value="F:hydrolase activity"/>
    <property type="evidence" value="ECO:0007669"/>
    <property type="project" value="InterPro"/>
</dbReference>
<feature type="domain" description="Alpha/beta hydrolase fold-3" evidence="2">
    <location>
        <begin position="83"/>
        <end position="311"/>
    </location>
</feature>
<dbReference type="eggNOG" id="KOG1515">
    <property type="taxonomic scope" value="Eukaryota"/>
</dbReference>
<dbReference type="OMA" id="KECAACY"/>
<reference evidence="4" key="1">
    <citation type="journal article" date="2013" name="Science">
        <title>The Amborella genome and the evolution of flowering plants.</title>
        <authorList>
            <consortium name="Amborella Genome Project"/>
        </authorList>
    </citation>
    <scope>NUCLEOTIDE SEQUENCE [LARGE SCALE GENOMIC DNA]</scope>
</reference>
<dbReference type="InterPro" id="IPR029058">
    <property type="entry name" value="AB_hydrolase_fold"/>
</dbReference>
<dbReference type="PANTHER" id="PTHR23024">
    <property type="entry name" value="ARYLACETAMIDE DEACETYLASE"/>
    <property type="match status" value="1"/>
</dbReference>
<dbReference type="STRING" id="13333.W1NFS3"/>
<dbReference type="AlphaFoldDB" id="W1NFS3"/>
<dbReference type="InterPro" id="IPR050466">
    <property type="entry name" value="Carboxylest/Gibb_receptor"/>
</dbReference>
<dbReference type="Proteomes" id="UP000017836">
    <property type="component" value="Unassembled WGS sequence"/>
</dbReference>
<evidence type="ECO:0000313" key="4">
    <source>
        <dbReference type="Proteomes" id="UP000017836"/>
    </source>
</evidence>
<dbReference type="InterPro" id="IPR013094">
    <property type="entry name" value="AB_hydrolase_3"/>
</dbReference>